<dbReference type="EMBL" id="EQ976972">
    <property type="protein sequence ID" value="EEF26575.1"/>
    <property type="molecule type" value="Genomic_DNA"/>
</dbReference>
<reference evidence="3" key="1">
    <citation type="journal article" date="2010" name="Nat. Biotechnol.">
        <title>Draft genome sequence of the oilseed species Ricinus communis.</title>
        <authorList>
            <person name="Chan A.P."/>
            <person name="Crabtree J."/>
            <person name="Zhao Q."/>
            <person name="Lorenzi H."/>
            <person name="Orvis J."/>
            <person name="Puiu D."/>
            <person name="Melake-Berhan A."/>
            <person name="Jones K.M."/>
            <person name="Redman J."/>
            <person name="Chen G."/>
            <person name="Cahoon E.B."/>
            <person name="Gedil M."/>
            <person name="Stanke M."/>
            <person name="Haas B.J."/>
            <person name="Wortman J.R."/>
            <person name="Fraser-Liggett C.M."/>
            <person name="Ravel J."/>
            <person name="Rabinowicz P.D."/>
        </authorList>
    </citation>
    <scope>NUCLEOTIDE SEQUENCE [LARGE SCALE GENOMIC DNA]</scope>
    <source>
        <strain evidence="3">cv. Hale</strain>
    </source>
</reference>
<accession>B9TC40</accession>
<evidence type="ECO:0000313" key="2">
    <source>
        <dbReference type="EMBL" id="EEF26575.1"/>
    </source>
</evidence>
<feature type="region of interest" description="Disordered" evidence="1">
    <location>
        <begin position="301"/>
        <end position="337"/>
    </location>
</feature>
<gene>
    <name evidence="2" type="ORF">RCOM_0424210</name>
</gene>
<feature type="compositionally biased region" description="Basic and acidic residues" evidence="1">
    <location>
        <begin position="221"/>
        <end position="232"/>
    </location>
</feature>
<dbReference type="InParanoid" id="B9TC40"/>
<protein>
    <submittedName>
        <fullName evidence="2">Uncharacterized protein</fullName>
    </submittedName>
</protein>
<feature type="region of interest" description="Disordered" evidence="1">
    <location>
        <begin position="219"/>
        <end position="244"/>
    </location>
</feature>
<feature type="compositionally biased region" description="Basic residues" evidence="1">
    <location>
        <begin position="155"/>
        <end position="172"/>
    </location>
</feature>
<organism evidence="2 3">
    <name type="scientific">Ricinus communis</name>
    <name type="common">Castor bean</name>
    <dbReference type="NCBI Taxonomy" id="3988"/>
    <lineage>
        <taxon>Eukaryota</taxon>
        <taxon>Viridiplantae</taxon>
        <taxon>Streptophyta</taxon>
        <taxon>Embryophyta</taxon>
        <taxon>Tracheophyta</taxon>
        <taxon>Spermatophyta</taxon>
        <taxon>Magnoliopsida</taxon>
        <taxon>eudicotyledons</taxon>
        <taxon>Gunneridae</taxon>
        <taxon>Pentapetalae</taxon>
        <taxon>rosids</taxon>
        <taxon>fabids</taxon>
        <taxon>Malpighiales</taxon>
        <taxon>Euphorbiaceae</taxon>
        <taxon>Acalyphoideae</taxon>
        <taxon>Acalypheae</taxon>
        <taxon>Ricinus</taxon>
    </lineage>
</organism>
<feature type="region of interest" description="Disordered" evidence="1">
    <location>
        <begin position="76"/>
        <end position="196"/>
    </location>
</feature>
<feature type="compositionally biased region" description="Basic residues" evidence="1">
    <location>
        <begin position="106"/>
        <end position="128"/>
    </location>
</feature>
<feature type="compositionally biased region" description="Basic and acidic residues" evidence="1">
    <location>
        <begin position="88"/>
        <end position="100"/>
    </location>
</feature>
<evidence type="ECO:0000256" key="1">
    <source>
        <dbReference type="SAM" id="MobiDB-lite"/>
    </source>
</evidence>
<dbReference type="Proteomes" id="UP000008311">
    <property type="component" value="Unassembled WGS sequence"/>
</dbReference>
<feature type="compositionally biased region" description="Gly residues" evidence="1">
    <location>
        <begin position="302"/>
        <end position="316"/>
    </location>
</feature>
<keyword evidence="3" id="KW-1185">Reference proteome</keyword>
<name>B9TC40_RICCO</name>
<dbReference type="AlphaFoldDB" id="B9TC40"/>
<sequence length="371" mass="39517">MMEKLINNSRKEAIGIATAAPGDPRPDLGFEFKLSKDAQSVGYESATSDAYTILDLRMDVRPLKITQPCAGRGLRVPPQHCRLPDAQPDARHRAEDRGDGRGLPGIHRHHQPLRARHRFSHLRRHAQRAGRNPAFGPATGGKAAQLDRPPQGRGVPRRGQHRVRARQSGHHAGRPDATGAGRGGAPDPQGKYGLRAGTGPVVQLRVAAGATPSALLQACRGDGRHGRQRDSGRAPGPHRPRRRAGGAVLPALCVGHHAAGAVRPQQQCLRSGNHRRAVGADGAAVRPCAVCQQRAWRAGRQLRGGGGGDRGAGGHADGVQQSQRQEGGAAQRGDRGVRRQPRCLAELLNIDPVCVPAIDQGRSKRYKVGSS</sequence>
<proteinExistence type="predicted"/>
<evidence type="ECO:0000313" key="3">
    <source>
        <dbReference type="Proteomes" id="UP000008311"/>
    </source>
</evidence>